<dbReference type="GO" id="GO:0006270">
    <property type="term" value="P:DNA replication initiation"/>
    <property type="evidence" value="ECO:0007669"/>
    <property type="project" value="InterPro"/>
</dbReference>
<dbReference type="InterPro" id="IPR015411">
    <property type="entry name" value="Rep_factor_Mcm10_C"/>
</dbReference>
<feature type="compositionally biased region" description="Polar residues" evidence="9">
    <location>
        <begin position="21"/>
        <end position="38"/>
    </location>
</feature>
<sequence>MDDDLDLLSNLLSADIESETETPNQDSKTPAAQSTTTVGKRKLTEDDAFIKELEENVNSKKKKFDNSQAKKHCAELIKKHFGDLSDEDDEYNIFSGKEEKNETSNFYSMGLSNKTTWKSKVDKSKIVPNPTVKTNEKFDVYAEPVFGMRMINPCLSMADLKYKMTGRQAITLHRLKQHVASPDVDAVDWVAGGVLVGKSPPKTSAKGSQYCIWTVSDLKPGLKTFSLFLFSSAFTSLWKTNVGTVVGVLNPSVMENSKGQDEACLSVNNGDKIMCWGTSKDFAKCKARKKDGENCTNFVNAGDCEFCVYHVKQEYKKFTGRSEFQSEGGGGLTSLRNKVLGKNEVFYAGQSFTSLKAAKKNPKLVARDNKLLASLSKTGVVVSALATQNVRSLTNNSQSQSRGKKIEDAERMRQLSGQPVYVSGHKIVDQERSNTGITFKSIFQTSSSPTTNSPLQNKTLTNNNKNIITKGFGLSNPSSNSSSKSVSTNQNKSHILSNPSGGSKSGNANTSNTKNGANKLKSTDDDLFDFDHSLNESSSTPRKTPSQVCSNKSSTTSSQNTSQLSSTPKSSKTPNSSTRSSNTPSNQSETQSASKRRTLLKDEKMDASKKKSSDKPSSSDKSRLSDKPSSSDKLCDKSTLSDKPRLSNSLSDSDSAASLLNKSPKDIPSQSQAASTIANYFAKKSAASCPGGSLVGTTAAGSSSKRISLSNDLRERKKQIARAKAESLIKHKGGIEKVDPNSLKKSKLTTRAAADFELEIEGDSKDSKVDAFKEMMAKTSRHMNLVDEAHRKEEEEYFLKLEKKEMMEEKMLNTYKVETKAVRCVECKYTWFSASDLCKRDRHTIKLITTFKRFFKCVNCSVRTISFDVVPLRACSNCGVTNWSRAPMMQEKKVNLEHQLCIRGGESKYLSSMNSGGEASLNLLVPE</sequence>
<evidence type="ECO:0000256" key="2">
    <source>
        <dbReference type="ARBA" id="ARBA00009679"/>
    </source>
</evidence>
<keyword evidence="8" id="KW-0539">Nucleus</keyword>
<feature type="region of interest" description="Disordered" evidence="9">
    <location>
        <begin position="1"/>
        <end position="41"/>
    </location>
</feature>
<evidence type="ECO:0000256" key="7">
    <source>
        <dbReference type="ARBA" id="ARBA00022833"/>
    </source>
</evidence>
<dbReference type="EMBL" id="HBUF01398330">
    <property type="protein sequence ID" value="CAG6736170.1"/>
    <property type="molecule type" value="Transcribed_RNA"/>
</dbReference>
<dbReference type="Pfam" id="PF09329">
    <property type="entry name" value="zf-primase"/>
    <property type="match status" value="1"/>
</dbReference>
<feature type="compositionally biased region" description="Basic and acidic residues" evidence="9">
    <location>
        <begin position="599"/>
        <end position="645"/>
    </location>
</feature>
<organism evidence="11">
    <name type="scientific">Cacopsylla melanoneura</name>
    <dbReference type="NCBI Taxonomy" id="428564"/>
    <lineage>
        <taxon>Eukaryota</taxon>
        <taxon>Metazoa</taxon>
        <taxon>Ecdysozoa</taxon>
        <taxon>Arthropoda</taxon>
        <taxon>Hexapoda</taxon>
        <taxon>Insecta</taxon>
        <taxon>Pterygota</taxon>
        <taxon>Neoptera</taxon>
        <taxon>Paraneoptera</taxon>
        <taxon>Hemiptera</taxon>
        <taxon>Sternorrhyncha</taxon>
        <taxon>Psylloidea</taxon>
        <taxon>Psyllidae</taxon>
        <taxon>Psyllinae</taxon>
        <taxon>Cacopsylla</taxon>
    </lineage>
</organism>
<evidence type="ECO:0000256" key="3">
    <source>
        <dbReference type="ARBA" id="ARBA00017770"/>
    </source>
</evidence>
<feature type="compositionally biased region" description="Low complexity" evidence="9">
    <location>
        <begin position="646"/>
        <end position="661"/>
    </location>
</feature>
<evidence type="ECO:0000259" key="10">
    <source>
        <dbReference type="SMART" id="SM01280"/>
    </source>
</evidence>
<dbReference type="PANTHER" id="PTHR13454">
    <property type="entry name" value="PROTEIN MCM10 HOMOLOG"/>
    <property type="match status" value="1"/>
</dbReference>
<feature type="compositionally biased region" description="Polar residues" evidence="9">
    <location>
        <begin position="494"/>
        <end position="516"/>
    </location>
</feature>
<protein>
    <recommendedName>
        <fullName evidence="3">Protein MCM10 homolog</fullName>
    </recommendedName>
</protein>
<dbReference type="Pfam" id="PF22379">
    <property type="entry name" value="OB_MCM10"/>
    <property type="match status" value="1"/>
</dbReference>
<keyword evidence="4" id="KW-0235">DNA replication</keyword>
<dbReference type="GO" id="GO:0008270">
    <property type="term" value="F:zinc ion binding"/>
    <property type="evidence" value="ECO:0007669"/>
    <property type="project" value="UniProtKB-KW"/>
</dbReference>
<dbReference type="InterPro" id="IPR012340">
    <property type="entry name" value="NA-bd_OB-fold"/>
</dbReference>
<dbReference type="AlphaFoldDB" id="A0A8D9E2H3"/>
<dbReference type="GO" id="GO:0003697">
    <property type="term" value="F:single-stranded DNA binding"/>
    <property type="evidence" value="ECO:0007669"/>
    <property type="project" value="InterPro"/>
</dbReference>
<dbReference type="InterPro" id="IPR040184">
    <property type="entry name" value="Mcm10"/>
</dbReference>
<feature type="compositionally biased region" description="Low complexity" evidence="9">
    <location>
        <begin position="466"/>
        <end position="493"/>
    </location>
</feature>
<comment type="similarity">
    <text evidence="2">Belongs to the MCM10 family.</text>
</comment>
<evidence type="ECO:0000256" key="1">
    <source>
        <dbReference type="ARBA" id="ARBA00004123"/>
    </source>
</evidence>
<comment type="subcellular location">
    <subcellularLocation>
        <location evidence="1">Nucleus</location>
    </subcellularLocation>
</comment>
<feature type="region of interest" description="Disordered" evidence="9">
    <location>
        <begin position="466"/>
        <end position="670"/>
    </location>
</feature>
<keyword evidence="6" id="KW-0863">Zinc-finger</keyword>
<dbReference type="Pfam" id="PF09332">
    <property type="entry name" value="Mcm10"/>
    <property type="match status" value="1"/>
</dbReference>
<dbReference type="GO" id="GO:0043596">
    <property type="term" value="C:nuclear replication fork"/>
    <property type="evidence" value="ECO:0007669"/>
    <property type="project" value="TreeGrafter"/>
</dbReference>
<dbReference type="GO" id="GO:0003688">
    <property type="term" value="F:DNA replication origin binding"/>
    <property type="evidence" value="ECO:0007669"/>
    <property type="project" value="TreeGrafter"/>
</dbReference>
<accession>A0A8D9E2H3</accession>
<feature type="domain" description="Replication factor Mcm10 C-terminal" evidence="10">
    <location>
        <begin position="542"/>
        <end position="912"/>
    </location>
</feature>
<dbReference type="PANTHER" id="PTHR13454:SF11">
    <property type="entry name" value="PROTEIN MCM10 HOMOLOG"/>
    <property type="match status" value="1"/>
</dbReference>
<dbReference type="SMART" id="SM01280">
    <property type="entry name" value="Mcm10"/>
    <property type="match status" value="1"/>
</dbReference>
<evidence type="ECO:0000256" key="4">
    <source>
        <dbReference type="ARBA" id="ARBA00022705"/>
    </source>
</evidence>
<reference evidence="11" key="1">
    <citation type="submission" date="2021-05" db="EMBL/GenBank/DDBJ databases">
        <authorList>
            <person name="Alioto T."/>
            <person name="Alioto T."/>
            <person name="Gomez Garrido J."/>
        </authorList>
    </citation>
    <scope>NUCLEOTIDE SEQUENCE</scope>
</reference>
<dbReference type="InterPro" id="IPR015408">
    <property type="entry name" value="Znf_Mcm10/DnaG"/>
</dbReference>
<dbReference type="FunFam" id="2.40.50.140:FF:000174">
    <property type="entry name" value="DNA replication licensing factor mcm10"/>
    <property type="match status" value="1"/>
</dbReference>
<dbReference type="InterPro" id="IPR056791">
    <property type="entry name" value="Znf_Mcm10_C"/>
</dbReference>
<evidence type="ECO:0000313" key="11">
    <source>
        <dbReference type="EMBL" id="CAG6736170.1"/>
    </source>
</evidence>
<evidence type="ECO:0000256" key="6">
    <source>
        <dbReference type="ARBA" id="ARBA00022771"/>
    </source>
</evidence>
<feature type="compositionally biased region" description="Polar residues" evidence="9">
    <location>
        <begin position="535"/>
        <end position="549"/>
    </location>
</feature>
<keyword evidence="5" id="KW-0479">Metal-binding</keyword>
<evidence type="ECO:0000256" key="9">
    <source>
        <dbReference type="SAM" id="MobiDB-lite"/>
    </source>
</evidence>
<feature type="compositionally biased region" description="Basic and acidic residues" evidence="9">
    <location>
        <begin position="521"/>
        <end position="534"/>
    </location>
</feature>
<evidence type="ECO:0000256" key="5">
    <source>
        <dbReference type="ARBA" id="ARBA00022723"/>
    </source>
</evidence>
<dbReference type="InterPro" id="IPR055065">
    <property type="entry name" value="OB_MCM10"/>
</dbReference>
<feature type="compositionally biased region" description="Low complexity" evidence="9">
    <location>
        <begin position="550"/>
        <end position="588"/>
    </location>
</feature>
<keyword evidence="7" id="KW-0862">Zinc</keyword>
<proteinExistence type="inferred from homology"/>
<dbReference type="Gene3D" id="2.40.50.140">
    <property type="entry name" value="Nucleic acid-binding proteins"/>
    <property type="match status" value="1"/>
</dbReference>
<name>A0A8D9E2H3_9HEMI</name>
<evidence type="ECO:0000256" key="8">
    <source>
        <dbReference type="ARBA" id="ARBA00023242"/>
    </source>
</evidence>
<dbReference type="Pfam" id="PF24863">
    <property type="entry name" value="zf-CCCH_Mcm10"/>
    <property type="match status" value="1"/>
</dbReference>